<evidence type="ECO:0000313" key="1">
    <source>
        <dbReference type="EMBL" id="RUP51992.1"/>
    </source>
</evidence>
<accession>A0A433DMA9</accession>
<reference evidence="1 2" key="1">
    <citation type="journal article" date="2018" name="New Phytol.">
        <title>Phylogenomics of Endogonaceae and evolution of mycorrhizas within Mucoromycota.</title>
        <authorList>
            <person name="Chang Y."/>
            <person name="Desiro A."/>
            <person name="Na H."/>
            <person name="Sandor L."/>
            <person name="Lipzen A."/>
            <person name="Clum A."/>
            <person name="Barry K."/>
            <person name="Grigoriev I.V."/>
            <person name="Martin F.M."/>
            <person name="Stajich J.E."/>
            <person name="Smith M.E."/>
            <person name="Bonito G."/>
            <person name="Spatafora J.W."/>
        </authorList>
    </citation>
    <scope>NUCLEOTIDE SEQUENCE [LARGE SCALE GENOMIC DNA]</scope>
    <source>
        <strain evidence="1 2">GMNB39</strain>
    </source>
</reference>
<dbReference type="Proteomes" id="UP000268093">
    <property type="component" value="Unassembled WGS sequence"/>
</dbReference>
<comment type="caution">
    <text evidence="1">The sequence shown here is derived from an EMBL/GenBank/DDBJ whole genome shotgun (WGS) entry which is preliminary data.</text>
</comment>
<gene>
    <name evidence="1" type="ORF">BC936DRAFT_143813</name>
</gene>
<name>A0A433DMA9_9FUNG</name>
<organism evidence="1 2">
    <name type="scientific">Jimgerdemannia flammicorona</name>
    <dbReference type="NCBI Taxonomy" id="994334"/>
    <lineage>
        <taxon>Eukaryota</taxon>
        <taxon>Fungi</taxon>
        <taxon>Fungi incertae sedis</taxon>
        <taxon>Mucoromycota</taxon>
        <taxon>Mucoromycotina</taxon>
        <taxon>Endogonomycetes</taxon>
        <taxon>Endogonales</taxon>
        <taxon>Endogonaceae</taxon>
        <taxon>Jimgerdemannia</taxon>
    </lineage>
</organism>
<dbReference type="AlphaFoldDB" id="A0A433DMA9"/>
<proteinExistence type="predicted"/>
<keyword evidence="2" id="KW-1185">Reference proteome</keyword>
<sequence>MSDIIPPINYTTVIINNNTIDINSPTSDFIVVDATVVQLVATIIAFAATTFDPISAPYLPTRVATVLPSQPLNYHLTAAWHRKPDCKVTDDKNRYHHYPKKQQSLHNHGGFYDALLLCDERVPARLREHAL</sequence>
<protein>
    <submittedName>
        <fullName evidence="1">Uncharacterized protein</fullName>
    </submittedName>
</protein>
<dbReference type="EMBL" id="RBNI01000287">
    <property type="protein sequence ID" value="RUP51992.1"/>
    <property type="molecule type" value="Genomic_DNA"/>
</dbReference>
<evidence type="ECO:0000313" key="2">
    <source>
        <dbReference type="Proteomes" id="UP000268093"/>
    </source>
</evidence>